<dbReference type="Proteomes" id="UP000218731">
    <property type="component" value="Chromosome 1"/>
</dbReference>
<evidence type="ECO:0000256" key="1">
    <source>
        <dbReference type="ARBA" id="ARBA00004651"/>
    </source>
</evidence>
<protein>
    <submittedName>
        <fullName evidence="8">MFS transporter</fullName>
    </submittedName>
</protein>
<feature type="transmembrane region" description="Helical" evidence="6">
    <location>
        <begin position="54"/>
        <end position="75"/>
    </location>
</feature>
<feature type="transmembrane region" description="Helical" evidence="6">
    <location>
        <begin position="355"/>
        <end position="374"/>
    </location>
</feature>
<feature type="transmembrane region" description="Helical" evidence="6">
    <location>
        <begin position="208"/>
        <end position="232"/>
    </location>
</feature>
<keyword evidence="5 6" id="KW-0472">Membrane</keyword>
<feature type="transmembrane region" description="Helical" evidence="6">
    <location>
        <begin position="82"/>
        <end position="105"/>
    </location>
</feature>
<feature type="domain" description="Major facilitator superfamily (MFS) profile" evidence="7">
    <location>
        <begin position="1"/>
        <end position="378"/>
    </location>
</feature>
<dbReference type="PANTHER" id="PTHR43124:SF3">
    <property type="entry name" value="CHLORAMPHENICOL EFFLUX PUMP RV0191"/>
    <property type="match status" value="1"/>
</dbReference>
<evidence type="ECO:0000313" key="8">
    <source>
        <dbReference type="EMBL" id="BAW22875.1"/>
    </source>
</evidence>
<evidence type="ECO:0000313" key="9">
    <source>
        <dbReference type="Proteomes" id="UP000218731"/>
    </source>
</evidence>
<dbReference type="SUPFAM" id="SSF103473">
    <property type="entry name" value="MFS general substrate transporter"/>
    <property type="match status" value="1"/>
</dbReference>
<evidence type="ECO:0000256" key="2">
    <source>
        <dbReference type="ARBA" id="ARBA00022475"/>
    </source>
</evidence>
<evidence type="ECO:0000256" key="6">
    <source>
        <dbReference type="SAM" id="Phobius"/>
    </source>
</evidence>
<feature type="transmembrane region" description="Helical" evidence="6">
    <location>
        <begin position="169"/>
        <end position="187"/>
    </location>
</feature>
<dbReference type="Gene3D" id="1.20.1250.20">
    <property type="entry name" value="MFS general substrate transporter like domains"/>
    <property type="match status" value="2"/>
</dbReference>
<evidence type="ECO:0000256" key="5">
    <source>
        <dbReference type="ARBA" id="ARBA00023136"/>
    </source>
</evidence>
<keyword evidence="3 6" id="KW-0812">Transmembrane</keyword>
<dbReference type="InterPro" id="IPR050189">
    <property type="entry name" value="MFS_Efflux_Transporters"/>
</dbReference>
<dbReference type="EMBL" id="AP015029">
    <property type="protein sequence ID" value="BAW22875.1"/>
    <property type="molecule type" value="Genomic_DNA"/>
</dbReference>
<organism evidence="8 9">
    <name type="scientific">Pseudomonas putida</name>
    <name type="common">Arthrobacter siderocapsulatus</name>
    <dbReference type="NCBI Taxonomy" id="303"/>
    <lineage>
        <taxon>Bacteria</taxon>
        <taxon>Pseudomonadati</taxon>
        <taxon>Pseudomonadota</taxon>
        <taxon>Gammaproteobacteria</taxon>
        <taxon>Pseudomonadales</taxon>
        <taxon>Pseudomonadaceae</taxon>
        <taxon>Pseudomonas</taxon>
    </lineage>
</organism>
<dbReference type="InterPro" id="IPR036259">
    <property type="entry name" value="MFS_trans_sf"/>
</dbReference>
<evidence type="ECO:0000256" key="4">
    <source>
        <dbReference type="ARBA" id="ARBA00022989"/>
    </source>
</evidence>
<keyword evidence="4 6" id="KW-1133">Transmembrane helix</keyword>
<feature type="transmembrane region" description="Helical" evidence="6">
    <location>
        <begin position="331"/>
        <end position="349"/>
    </location>
</feature>
<proteinExistence type="predicted"/>
<evidence type="ECO:0000259" key="7">
    <source>
        <dbReference type="PROSITE" id="PS50850"/>
    </source>
</evidence>
<dbReference type="PROSITE" id="PS50850">
    <property type="entry name" value="MFS"/>
    <property type="match status" value="1"/>
</dbReference>
<accession>A0A1L7NBM7</accession>
<dbReference type="AlphaFoldDB" id="A0A1L7NBM7"/>
<reference evidence="8 9" key="1">
    <citation type="submission" date="2015-11" db="EMBL/GenBank/DDBJ databases">
        <title>Complete genome sequencing of a biphenyl-degrading bacterium, Pseudomonas putida KF715 (=NBRC110667).</title>
        <authorList>
            <person name="Suenaga H."/>
            <person name="Fujihara N."/>
            <person name="Watanabe T."/>
            <person name="Hirose J."/>
            <person name="Kimura N."/>
            <person name="Yamazoe A."/>
            <person name="Hosoyama A."/>
            <person name="Shimodaira J."/>
            <person name="Furukawa K."/>
        </authorList>
    </citation>
    <scope>NUCLEOTIDE SEQUENCE [LARGE SCALE GENOMIC DNA]</scope>
    <source>
        <strain evidence="8 9">KF715</strain>
    </source>
</reference>
<dbReference type="RefSeq" id="WP_070086342.1">
    <property type="nucleotide sequence ID" value="NZ_AP015029.1"/>
</dbReference>
<dbReference type="PANTHER" id="PTHR43124">
    <property type="entry name" value="PURINE EFFLUX PUMP PBUE"/>
    <property type="match status" value="1"/>
</dbReference>
<feature type="transmembrane region" description="Helical" evidence="6">
    <location>
        <begin position="269"/>
        <end position="288"/>
    </location>
</feature>
<gene>
    <name evidence="8" type="ORF">KF715C_ch23020</name>
</gene>
<evidence type="ECO:0000256" key="3">
    <source>
        <dbReference type="ARBA" id="ARBA00022692"/>
    </source>
</evidence>
<dbReference type="Pfam" id="PF07690">
    <property type="entry name" value="MFS_1"/>
    <property type="match status" value="1"/>
</dbReference>
<sequence length="378" mass="39959">MSSAATPVQTHRADQDSRNAAQVLSLCLPSDVLLYLLLPMYAADFGVTLAEAGILLAANRLVRIIGYGWVVRFYARHGDRAACSLAAFAAAVCALGNAVLTGFAALLVLRLVWGLCFATFNLSTQTLATAEAQGAARRAGRSRASISIGPMLALPLGALMAQAYGPRSVFFVLCISALFGLWRARALPSTGHPVASRGGRRLRLPDSIATWSFIEGVTLDGLFIFGLSLYAQTHLGESGVLAAGVLMAVRYLSEMLFSPFGGRLADRFGPLRMLVVLSLATSMALLLFGSHWLFIGAFFVLVLRALQLPLVMTLVALRNPQQRIQALAGNAIWRDIGAGLGPMLAGVLLPQVPAIWAYAGAALAVAVAALNCGLSARH</sequence>
<name>A0A1L7NBM7_PSEPU</name>
<keyword evidence="2" id="KW-1003">Cell membrane</keyword>
<feature type="transmembrane region" description="Helical" evidence="6">
    <location>
        <begin position="294"/>
        <end position="319"/>
    </location>
</feature>
<feature type="transmembrane region" description="Helical" evidence="6">
    <location>
        <begin position="21"/>
        <end position="42"/>
    </location>
</feature>
<dbReference type="InterPro" id="IPR020846">
    <property type="entry name" value="MFS_dom"/>
</dbReference>
<feature type="transmembrane region" description="Helical" evidence="6">
    <location>
        <begin position="238"/>
        <end position="257"/>
    </location>
</feature>
<dbReference type="GO" id="GO:0005886">
    <property type="term" value="C:plasma membrane"/>
    <property type="evidence" value="ECO:0007669"/>
    <property type="project" value="UniProtKB-SubCell"/>
</dbReference>
<dbReference type="GO" id="GO:0022857">
    <property type="term" value="F:transmembrane transporter activity"/>
    <property type="evidence" value="ECO:0007669"/>
    <property type="project" value="InterPro"/>
</dbReference>
<dbReference type="InterPro" id="IPR011701">
    <property type="entry name" value="MFS"/>
</dbReference>
<comment type="subcellular location">
    <subcellularLocation>
        <location evidence="1">Cell membrane</location>
        <topology evidence="1">Multi-pass membrane protein</topology>
    </subcellularLocation>
</comment>